<evidence type="ECO:0000256" key="1">
    <source>
        <dbReference type="SAM" id="MobiDB-lite"/>
    </source>
</evidence>
<organism evidence="2 3">
    <name type="scientific">Saccharothrix coeruleofusca</name>
    <dbReference type="NCBI Taxonomy" id="33919"/>
    <lineage>
        <taxon>Bacteria</taxon>
        <taxon>Bacillati</taxon>
        <taxon>Actinomycetota</taxon>
        <taxon>Actinomycetes</taxon>
        <taxon>Pseudonocardiales</taxon>
        <taxon>Pseudonocardiaceae</taxon>
        <taxon>Saccharothrix</taxon>
    </lineage>
</organism>
<protein>
    <submittedName>
        <fullName evidence="2">Uncharacterized protein</fullName>
    </submittedName>
</protein>
<comment type="caution">
    <text evidence="2">The sequence shown here is derived from an EMBL/GenBank/DDBJ whole genome shotgun (WGS) entry which is preliminary data.</text>
</comment>
<proteinExistence type="predicted"/>
<evidence type="ECO:0000313" key="3">
    <source>
        <dbReference type="Proteomes" id="UP000639606"/>
    </source>
</evidence>
<dbReference type="RefSeq" id="WP_189224219.1">
    <property type="nucleotide sequence ID" value="NZ_BMRG01000005.1"/>
</dbReference>
<name>A0A918EES2_9PSEU</name>
<accession>A0A918EES2</accession>
<reference evidence="2" key="2">
    <citation type="submission" date="2020-09" db="EMBL/GenBank/DDBJ databases">
        <authorList>
            <person name="Sun Q."/>
            <person name="Ohkuma M."/>
        </authorList>
    </citation>
    <scope>NUCLEOTIDE SEQUENCE</scope>
    <source>
        <strain evidence="2">JCM 3313</strain>
    </source>
</reference>
<dbReference type="AlphaFoldDB" id="A0A918EES2"/>
<evidence type="ECO:0000313" key="2">
    <source>
        <dbReference type="EMBL" id="GGP58724.1"/>
    </source>
</evidence>
<feature type="compositionally biased region" description="Gly residues" evidence="1">
    <location>
        <begin position="267"/>
        <end position="279"/>
    </location>
</feature>
<feature type="compositionally biased region" description="Low complexity" evidence="1">
    <location>
        <begin position="140"/>
        <end position="152"/>
    </location>
</feature>
<dbReference type="EMBL" id="BMRG01000005">
    <property type="protein sequence ID" value="GGP58724.1"/>
    <property type="molecule type" value="Genomic_DNA"/>
</dbReference>
<sequence>MPNEDNRRRRDGSTAQLSVAELLARREAETQPIPRITDEVVPDEQTVRFPRPDTNLSGHELHITELLRREGRPAEEAVAGGVSVPKLVAMASGGVVLCGSVAFGATQWLSSPDERPLAEVRFDTRPAARNGNALTDGLAAAAAARQQAQAPQGEQTSEQRTPEQRAQAAPETTTPSRTAQKAPQAGQQAPRTTTTTTTTTEQQPPSTTEQPPSSSSTGQPATTPPSAGTTTPPSSSGSATPSTSTPPATPPSSTPSSGTSTPPTSGEQGGVGIGIGLDLGGVLRPIGGFDFFSPAS</sequence>
<keyword evidence="3" id="KW-1185">Reference proteome</keyword>
<gene>
    <name evidence="2" type="ORF">GCM10010185_34000</name>
</gene>
<feature type="compositionally biased region" description="Low complexity" evidence="1">
    <location>
        <begin position="254"/>
        <end position="266"/>
    </location>
</feature>
<feature type="region of interest" description="Disordered" evidence="1">
    <location>
        <begin position="140"/>
        <end position="296"/>
    </location>
</feature>
<dbReference type="Proteomes" id="UP000639606">
    <property type="component" value="Unassembled WGS sequence"/>
</dbReference>
<reference evidence="2" key="1">
    <citation type="journal article" date="2014" name="Int. J. Syst. Evol. Microbiol.">
        <title>Complete genome sequence of Corynebacterium casei LMG S-19264T (=DSM 44701T), isolated from a smear-ripened cheese.</title>
        <authorList>
            <consortium name="US DOE Joint Genome Institute (JGI-PGF)"/>
            <person name="Walter F."/>
            <person name="Albersmeier A."/>
            <person name="Kalinowski J."/>
            <person name="Ruckert C."/>
        </authorList>
    </citation>
    <scope>NUCLEOTIDE SEQUENCE</scope>
    <source>
        <strain evidence="2">JCM 3313</strain>
    </source>
</reference>
<feature type="compositionally biased region" description="Low complexity" evidence="1">
    <location>
        <begin position="179"/>
        <end position="246"/>
    </location>
</feature>